<feature type="domain" description="Glycosyl transferase family 1" evidence="1">
    <location>
        <begin position="230"/>
        <end position="346"/>
    </location>
</feature>
<dbReference type="PANTHER" id="PTHR46656:SF3">
    <property type="entry name" value="PUTATIVE-RELATED"/>
    <property type="match status" value="1"/>
</dbReference>
<dbReference type="GO" id="GO:0016757">
    <property type="term" value="F:glycosyltransferase activity"/>
    <property type="evidence" value="ECO:0007669"/>
    <property type="project" value="InterPro"/>
</dbReference>
<dbReference type="RefSeq" id="WP_150459760.1">
    <property type="nucleotide sequence ID" value="NZ_VYKK01000033.1"/>
</dbReference>
<keyword evidence="2" id="KW-0808">Transferase</keyword>
<accession>A0A5J5FTE6</accession>
<dbReference type="OrthoDB" id="440232at2"/>
<protein>
    <submittedName>
        <fullName evidence="2">Glycosyltransferase family 4 protein</fullName>
    </submittedName>
</protein>
<organism evidence="2 3">
    <name type="scientific">Paenibacillus spiritus</name>
    <dbReference type="NCBI Taxonomy" id="2496557"/>
    <lineage>
        <taxon>Bacteria</taxon>
        <taxon>Bacillati</taxon>
        <taxon>Bacillota</taxon>
        <taxon>Bacilli</taxon>
        <taxon>Bacillales</taxon>
        <taxon>Paenibacillaceae</taxon>
        <taxon>Paenibacillus</taxon>
    </lineage>
</organism>
<dbReference type="PANTHER" id="PTHR46656">
    <property type="entry name" value="PUTATIVE-RELATED"/>
    <property type="match status" value="1"/>
</dbReference>
<reference evidence="2 3" key="1">
    <citation type="submission" date="2019-09" db="EMBL/GenBank/DDBJ databases">
        <title>Bacillus ochoae sp. nov., Paenibacillus whitsoniae sp. nov., Paenibacillus spiritus sp. nov. Isolated from the Mars Exploration Rover during spacecraft assembly.</title>
        <authorList>
            <person name="Seuylemezian A."/>
            <person name="Vaishampayan P."/>
        </authorList>
    </citation>
    <scope>NUCLEOTIDE SEQUENCE [LARGE SCALE GENOMIC DNA]</scope>
    <source>
        <strain evidence="2 3">MER_111</strain>
    </source>
</reference>
<dbReference type="Pfam" id="PF00534">
    <property type="entry name" value="Glycos_transf_1"/>
    <property type="match status" value="1"/>
</dbReference>
<dbReference type="Proteomes" id="UP000367750">
    <property type="component" value="Unassembled WGS sequence"/>
</dbReference>
<sequence>MIKFKTLLYKYLFKISIIFKPVMIRVIPPEILRKLKMKIIKGSYPVSNAKSNGNGSKGKFDGVNLVGFSRAEMGVGESCRIAARSMSAAKIPFAILDFKGTNSASMKDDSWAYMEVSKPLYGVNIFHINAEQMGEVFLHYGNSLFNDRYNIGFWHWELPEFPDEWIENFRFVDEIWVPSVFVANSISIKSPVPVIKMPHSIEVKINTKRTRTYFNLPESPFLFLTMYDLKSFQDRKNPQASINAFKKAFSPFDHSVGLVIKINGLYHGDQDLSSIIELIGNYNNIYILRETLSRNDTNALMDVADCFISLHRSEGFGLGLAEAMYLGKPVIGTNWSSVTDFMNSDNSCPVGYKLVSVGQDHGPYKADQLWADPDVEHASKYMVRLVHDEDFYKKISTKGQEYIKSHYSPKMIGELMKKRLNYIKY</sequence>
<dbReference type="InterPro" id="IPR001296">
    <property type="entry name" value="Glyco_trans_1"/>
</dbReference>
<dbReference type="Gene3D" id="3.40.50.2000">
    <property type="entry name" value="Glycogen Phosphorylase B"/>
    <property type="match status" value="1"/>
</dbReference>
<comment type="caution">
    <text evidence="2">The sequence shown here is derived from an EMBL/GenBank/DDBJ whole genome shotgun (WGS) entry which is preliminary data.</text>
</comment>
<dbReference type="EMBL" id="VYKK01000033">
    <property type="protein sequence ID" value="KAA8996595.1"/>
    <property type="molecule type" value="Genomic_DNA"/>
</dbReference>
<dbReference type="SUPFAM" id="SSF53756">
    <property type="entry name" value="UDP-Glycosyltransferase/glycogen phosphorylase"/>
    <property type="match status" value="1"/>
</dbReference>
<keyword evidence="3" id="KW-1185">Reference proteome</keyword>
<name>A0A5J5FTE6_9BACL</name>
<evidence type="ECO:0000259" key="1">
    <source>
        <dbReference type="Pfam" id="PF00534"/>
    </source>
</evidence>
<evidence type="ECO:0000313" key="2">
    <source>
        <dbReference type="EMBL" id="KAA8996595.1"/>
    </source>
</evidence>
<proteinExistence type="predicted"/>
<dbReference type="AlphaFoldDB" id="A0A5J5FTE6"/>
<gene>
    <name evidence="2" type="ORF">F4V43_18530</name>
</gene>
<evidence type="ECO:0000313" key="3">
    <source>
        <dbReference type="Proteomes" id="UP000367750"/>
    </source>
</evidence>